<evidence type="ECO:0000256" key="1">
    <source>
        <dbReference type="ARBA" id="ARBA00002949"/>
    </source>
</evidence>
<evidence type="ECO:0000256" key="4">
    <source>
        <dbReference type="ARBA" id="ARBA00022448"/>
    </source>
</evidence>
<sequence>MTPMKFQAKSVDCFFDFFVSFFVAIFFVFIVVVLFSLFTTTSLQSLWYQLRSPVVFSAIKISLETSLVIVMLTFFLGLPVAYFLALKDFNGKSLLDTLLDIPIVLPPLVSGLALLILFGGTSYLSKLLNEIGFKIIFTKKGIIIAQFFVASPFFIKTAKESIQSIPKNLIAASATLGASSFYTFRKIILPLSKSGILAGLVMTWARAMGEFGATAMVAGCIPGKTETMTIAIYMQSMSGDLSSSTAIAFILTIFAFISLLTFKIRFRSKWI</sequence>
<dbReference type="EMBL" id="CP002683">
    <property type="protein sequence ID" value="AEH44369.1"/>
    <property type="molecule type" value="Genomic_DNA"/>
</dbReference>
<evidence type="ECO:0000313" key="15">
    <source>
        <dbReference type="Proteomes" id="UP000006793"/>
    </source>
</evidence>
<feature type="transmembrane region" description="Helical" evidence="11">
    <location>
        <begin position="167"/>
        <end position="184"/>
    </location>
</feature>
<dbReference type="eggNOG" id="COG0555">
    <property type="taxonomic scope" value="Bacteria"/>
</dbReference>
<dbReference type="InterPro" id="IPR000515">
    <property type="entry name" value="MetI-like"/>
</dbReference>
<evidence type="ECO:0000256" key="12">
    <source>
        <dbReference type="RuleBase" id="RU365097"/>
    </source>
</evidence>
<dbReference type="CDD" id="cd06261">
    <property type="entry name" value="TM_PBP2"/>
    <property type="match status" value="1"/>
</dbReference>
<keyword evidence="8" id="KW-0764">Sulfate transport</keyword>
<feature type="transmembrane region" description="Helical" evidence="11">
    <location>
        <begin position="104"/>
        <end position="124"/>
    </location>
</feature>
<dbReference type="PANTHER" id="PTHR30406:SF8">
    <property type="entry name" value="SULFATE TRANSPORT SYSTEM PERMEASE PROTEIN CYST"/>
    <property type="match status" value="1"/>
</dbReference>
<dbReference type="GO" id="GO:0005886">
    <property type="term" value="C:plasma membrane"/>
    <property type="evidence" value="ECO:0007669"/>
    <property type="project" value="UniProtKB-SubCell"/>
</dbReference>
<dbReference type="InterPro" id="IPR005667">
    <property type="entry name" value="Sulph_transpt2"/>
</dbReference>
<dbReference type="FunCoup" id="F8AB03">
    <property type="interactions" value="208"/>
</dbReference>
<evidence type="ECO:0000256" key="10">
    <source>
        <dbReference type="ARBA" id="ARBA00025323"/>
    </source>
</evidence>
<dbReference type="AlphaFoldDB" id="F8AB03"/>
<comment type="function">
    <text evidence="1 12">Part of the binding-protein-dependent transport system for molybdenum; probably responsible for the translocation of the substrate across the membrane.</text>
</comment>
<protein>
    <recommendedName>
        <fullName evidence="12">Molybdenum transport system permease</fullName>
    </recommendedName>
</protein>
<dbReference type="Gene3D" id="1.10.3720.10">
    <property type="entry name" value="MetI-like"/>
    <property type="match status" value="1"/>
</dbReference>
<feature type="transmembrane region" description="Helical" evidence="11">
    <location>
        <begin position="17"/>
        <end position="40"/>
    </location>
</feature>
<evidence type="ECO:0000256" key="8">
    <source>
        <dbReference type="ARBA" id="ARBA00023032"/>
    </source>
</evidence>
<feature type="transmembrane region" description="Helical" evidence="11">
    <location>
        <begin position="241"/>
        <end position="262"/>
    </location>
</feature>
<dbReference type="NCBIfam" id="TIGR01581">
    <property type="entry name" value="Mo_ABC_porter"/>
    <property type="match status" value="1"/>
</dbReference>
<comment type="subunit">
    <text evidence="3">The complex is composed of two ATP-binding proteins (CysA), two transmembrane proteins (CysT and CysW) and a solute-binding protein (CysP).</text>
</comment>
<dbReference type="GO" id="GO:0015419">
    <property type="term" value="F:ABC-type sulfate transporter activity"/>
    <property type="evidence" value="ECO:0007669"/>
    <property type="project" value="InterPro"/>
</dbReference>
<feature type="transmembrane region" description="Helical" evidence="11">
    <location>
        <begin position="196"/>
        <end position="221"/>
    </location>
</feature>
<dbReference type="InParanoid" id="F8AB03"/>
<evidence type="ECO:0000256" key="6">
    <source>
        <dbReference type="ARBA" id="ARBA00022692"/>
    </source>
</evidence>
<dbReference type="HOGENOM" id="CLU_016047_14_3_0"/>
<dbReference type="PANTHER" id="PTHR30406">
    <property type="entry name" value="SULFATE TRANSPORT SYSTEM PERMEASE PROTEIN"/>
    <property type="match status" value="1"/>
</dbReference>
<keyword evidence="4 11" id="KW-0813">Transport</keyword>
<dbReference type="PROSITE" id="PS50928">
    <property type="entry name" value="ABC_TM1"/>
    <property type="match status" value="1"/>
</dbReference>
<comment type="function">
    <text evidence="10">Part of the ABC transporter complex CysAWTP (TC 3.A.1.6.1) involved in sulfate/thiosulfate import. Probably responsible for the translocation of the substrate across the membrane.</text>
</comment>
<dbReference type="SUPFAM" id="SSF161098">
    <property type="entry name" value="MetI-like"/>
    <property type="match status" value="1"/>
</dbReference>
<keyword evidence="15" id="KW-1185">Reference proteome</keyword>
<dbReference type="Proteomes" id="UP000006793">
    <property type="component" value="Chromosome"/>
</dbReference>
<dbReference type="STRING" id="667014.Thein_0487"/>
<reference evidence="14 15" key="2">
    <citation type="journal article" date="2012" name="Stand. Genomic Sci.">
        <title>Complete genome sequence of the thermophilic sulfate-reducing ocean bacterium Thermodesulfatator indicus type strain (CIR29812(T)).</title>
        <authorList>
            <person name="Anderson I."/>
            <person name="Saunders E."/>
            <person name="Lapidus A."/>
            <person name="Nolan M."/>
            <person name="Lucas S."/>
            <person name="Tice H."/>
            <person name="Del Rio T.G."/>
            <person name="Cheng J.F."/>
            <person name="Han C."/>
            <person name="Tapia R."/>
            <person name="Goodwin L.A."/>
            <person name="Pitluck S."/>
            <person name="Liolios K."/>
            <person name="Mavromatis K."/>
            <person name="Pagani I."/>
            <person name="Ivanova N."/>
            <person name="Mikhailova N."/>
            <person name="Pati A."/>
            <person name="Chen A."/>
            <person name="Palaniappan K."/>
            <person name="Land M."/>
            <person name="Hauser L."/>
            <person name="Jeffries C.D."/>
            <person name="Chang Y.J."/>
            <person name="Brambilla E.M."/>
            <person name="Rohde M."/>
            <person name="Spring S."/>
            <person name="Goker M."/>
            <person name="Detter J.C."/>
            <person name="Woyke T."/>
            <person name="Bristow J."/>
            <person name="Eisen J.A."/>
            <person name="Markowitz V."/>
            <person name="Hugenholtz P."/>
            <person name="Kyrpides N.C."/>
            <person name="Klenk H.P."/>
        </authorList>
    </citation>
    <scope>NUCLEOTIDE SEQUENCE [LARGE SCALE GENOMIC DNA]</scope>
    <source>
        <strain evidence="15">DSM 15286 / JCM 11887 / CIR29812</strain>
    </source>
</reference>
<keyword evidence="12" id="KW-1003">Cell membrane</keyword>
<dbReference type="InterPro" id="IPR049783">
    <property type="entry name" value="ABC_perm_TupB-like"/>
</dbReference>
<dbReference type="InterPro" id="IPR011867">
    <property type="entry name" value="ModB_ABC"/>
</dbReference>
<accession>F8AB03</accession>
<comment type="caution">
    <text evidence="12">Lacks conserved residue(s) required for the propagation of feature annotation.</text>
</comment>
<evidence type="ECO:0000313" key="14">
    <source>
        <dbReference type="EMBL" id="AEH44369.1"/>
    </source>
</evidence>
<evidence type="ECO:0000256" key="5">
    <source>
        <dbReference type="ARBA" id="ARBA00022505"/>
    </source>
</evidence>
<comment type="similarity">
    <text evidence="12">Belongs to the binding-protein-dependent transport system permease family. CysTW subfamily.</text>
</comment>
<dbReference type="PATRIC" id="fig|667014.3.peg.506"/>
<feature type="domain" description="ABC transmembrane type-1" evidence="13">
    <location>
        <begin position="59"/>
        <end position="262"/>
    </location>
</feature>
<keyword evidence="5 12" id="KW-0500">Molybdenum</keyword>
<dbReference type="NCBIfam" id="NF038017">
    <property type="entry name" value="ABC_perm1"/>
    <property type="match status" value="1"/>
</dbReference>
<dbReference type="NCBIfam" id="TIGR02141">
    <property type="entry name" value="modB_ABC"/>
    <property type="match status" value="1"/>
</dbReference>
<keyword evidence="9 11" id="KW-0472">Membrane</keyword>
<proteinExistence type="inferred from homology"/>
<evidence type="ECO:0000256" key="2">
    <source>
        <dbReference type="ARBA" id="ARBA00004651"/>
    </source>
</evidence>
<evidence type="ECO:0000256" key="9">
    <source>
        <dbReference type="ARBA" id="ARBA00023136"/>
    </source>
</evidence>
<dbReference type="InterPro" id="IPR006469">
    <property type="entry name" value="NifC_ABC_porter"/>
</dbReference>
<name>F8AB03_THEID</name>
<keyword evidence="7 11" id="KW-1133">Transmembrane helix</keyword>
<keyword evidence="6 11" id="KW-0812">Transmembrane</keyword>
<reference evidence="15" key="1">
    <citation type="submission" date="2011-04" db="EMBL/GenBank/DDBJ databases">
        <title>The complete genome of Thermodesulfatator indicus DSM 15286.</title>
        <authorList>
            <person name="Lucas S."/>
            <person name="Copeland A."/>
            <person name="Lapidus A."/>
            <person name="Bruce D."/>
            <person name="Goodwin L."/>
            <person name="Pitluck S."/>
            <person name="Peters L."/>
            <person name="Kyrpides N."/>
            <person name="Mavromatis K."/>
            <person name="Pagani I."/>
            <person name="Ivanova N."/>
            <person name="Saunders L."/>
            <person name="Detter J.C."/>
            <person name="Tapia R."/>
            <person name="Han C."/>
            <person name="Land M."/>
            <person name="Hauser L."/>
            <person name="Markowitz V."/>
            <person name="Cheng J.-F."/>
            <person name="Hugenholtz P."/>
            <person name="Woyke T."/>
            <person name="Wu D."/>
            <person name="Spring S."/>
            <person name="Schroeder M."/>
            <person name="Brambilla E."/>
            <person name="Klenk H.-P."/>
            <person name="Eisen J.A."/>
        </authorList>
    </citation>
    <scope>NUCLEOTIDE SEQUENCE [LARGE SCALE GENOMIC DNA]</scope>
    <source>
        <strain evidence="15">DSM 15286 / JCM 11887 / CIR29812</strain>
    </source>
</reference>
<feature type="transmembrane region" description="Helical" evidence="11">
    <location>
        <begin position="136"/>
        <end position="155"/>
    </location>
</feature>
<comment type="subcellular location">
    <subcellularLocation>
        <location evidence="2 11">Cell membrane</location>
        <topology evidence="2 11">Multi-pass membrane protein</topology>
    </subcellularLocation>
</comment>
<organism evidence="14 15">
    <name type="scientific">Thermodesulfatator indicus (strain DSM 15286 / JCM 11887 / CIR29812)</name>
    <dbReference type="NCBI Taxonomy" id="667014"/>
    <lineage>
        <taxon>Bacteria</taxon>
        <taxon>Pseudomonadati</taxon>
        <taxon>Thermodesulfobacteriota</taxon>
        <taxon>Thermodesulfobacteria</taxon>
        <taxon>Thermodesulfobacteriales</taxon>
        <taxon>Thermodesulfatatoraceae</taxon>
        <taxon>Thermodesulfatator</taxon>
    </lineage>
</organism>
<evidence type="ECO:0000256" key="7">
    <source>
        <dbReference type="ARBA" id="ARBA00022989"/>
    </source>
</evidence>
<evidence type="ECO:0000259" key="13">
    <source>
        <dbReference type="PROSITE" id="PS50928"/>
    </source>
</evidence>
<evidence type="ECO:0000256" key="3">
    <source>
        <dbReference type="ARBA" id="ARBA00011779"/>
    </source>
</evidence>
<gene>
    <name evidence="14" type="ordered locus">Thein_0487</name>
</gene>
<dbReference type="KEGG" id="tid:Thein_0487"/>
<dbReference type="GO" id="GO:0015098">
    <property type="term" value="F:molybdate ion transmembrane transporter activity"/>
    <property type="evidence" value="ECO:0007669"/>
    <property type="project" value="UniProtKB-UniRule"/>
</dbReference>
<dbReference type="Pfam" id="PF00528">
    <property type="entry name" value="BPD_transp_1"/>
    <property type="match status" value="1"/>
</dbReference>
<evidence type="ECO:0000256" key="11">
    <source>
        <dbReference type="RuleBase" id="RU363032"/>
    </source>
</evidence>
<dbReference type="InterPro" id="IPR035906">
    <property type="entry name" value="MetI-like_sf"/>
</dbReference>
<dbReference type="PaxDb" id="667014-Thein_0487"/>
<feature type="transmembrane region" description="Helical" evidence="11">
    <location>
        <begin position="61"/>
        <end position="84"/>
    </location>
</feature>